<protein>
    <recommendedName>
        <fullName evidence="4">Proteophosphoglycan ppg4</fullName>
    </recommendedName>
</protein>
<feature type="region of interest" description="Disordered" evidence="1">
    <location>
        <begin position="315"/>
        <end position="486"/>
    </location>
</feature>
<feature type="compositionally biased region" description="Low complexity" evidence="1">
    <location>
        <begin position="141"/>
        <end position="163"/>
    </location>
</feature>
<feature type="compositionally biased region" description="Low complexity" evidence="1">
    <location>
        <begin position="398"/>
        <end position="411"/>
    </location>
</feature>
<feature type="region of interest" description="Disordered" evidence="1">
    <location>
        <begin position="505"/>
        <end position="524"/>
    </location>
</feature>
<feature type="compositionally biased region" description="Polar residues" evidence="1">
    <location>
        <begin position="80"/>
        <end position="100"/>
    </location>
</feature>
<feature type="compositionally biased region" description="Acidic residues" evidence="1">
    <location>
        <begin position="329"/>
        <end position="339"/>
    </location>
</feature>
<feature type="compositionally biased region" description="Basic and acidic residues" evidence="1">
    <location>
        <begin position="176"/>
        <end position="193"/>
    </location>
</feature>
<feature type="region of interest" description="Disordered" evidence="1">
    <location>
        <begin position="1"/>
        <end position="193"/>
    </location>
</feature>
<evidence type="ECO:0000313" key="3">
    <source>
        <dbReference type="Proteomes" id="UP001342314"/>
    </source>
</evidence>
<proteinExistence type="predicted"/>
<sequence>MQNPQSASIAVPPAPRSAGLSRSASAIVTSRRPSLRLAPPAGPPAPGSAPRPITFALPPATPSSGGASPTTPSHERGNPLASSPSSFLNRLSRTLSQSRTKLVRRVSKGTKATTSPTSSKPVSVFVGDKENHAAPPSPIGAACDDLPRPAALAPASAGPAPLRRTLRVSPALMRRSRSEGKRQAPRIPNEDEKMKELVARANGYVEVAAAEVQPGLTRLDVQPDAADERSHVGSYFWSDSLGVCWDGREVGKSSSLRPDLLFAYQQYSSNSDVLPQRAVYASTLSSFPPRPPLRPRTPELSPAAKIIAEYRAAHSPMAPSVRTGSRDEMVDDEDDDDETPQPSGLALTPLAIEPPSPLLALTPMNPFDAPPLHYDSPTSPTSSASFARSAAPPPPELARSYASSSASSAQSEGGEPRFRFGTGSETGAHGAHAGQAAPRSGTDPAAADGQVQGMRAREDSSTSLESLAGAVGGARPAREKAVGGPEVQRFQLVDEGPVAREKKALAEGVSLDEEEGDEEWQECE</sequence>
<accession>A0AAV5GKQ4</accession>
<feature type="compositionally biased region" description="Acidic residues" evidence="1">
    <location>
        <begin position="510"/>
        <end position="524"/>
    </location>
</feature>
<dbReference type="AlphaFoldDB" id="A0AAV5GKQ4"/>
<feature type="compositionally biased region" description="Low complexity" evidence="1">
    <location>
        <begin position="62"/>
        <end position="72"/>
    </location>
</feature>
<name>A0AAV5GKQ4_9BASI</name>
<reference evidence="2 3" key="1">
    <citation type="submission" date="2021-12" db="EMBL/GenBank/DDBJ databases">
        <title>High titer production of polyol ester of fatty acids by Rhodotorula paludigena BS15 towards product separation-free biomass refinery.</title>
        <authorList>
            <person name="Mano J."/>
            <person name="Ono H."/>
            <person name="Tanaka T."/>
            <person name="Naito K."/>
            <person name="Sushida H."/>
            <person name="Ike M."/>
            <person name="Tokuyasu K."/>
            <person name="Kitaoka M."/>
        </authorList>
    </citation>
    <scope>NUCLEOTIDE SEQUENCE [LARGE SCALE GENOMIC DNA]</scope>
    <source>
        <strain evidence="2 3">BS15</strain>
    </source>
</reference>
<evidence type="ECO:0000313" key="2">
    <source>
        <dbReference type="EMBL" id="GJN90086.1"/>
    </source>
</evidence>
<keyword evidence="3" id="KW-1185">Reference proteome</keyword>
<feature type="compositionally biased region" description="Low complexity" evidence="1">
    <location>
        <begin position="110"/>
        <end position="124"/>
    </location>
</feature>
<evidence type="ECO:0008006" key="4">
    <source>
        <dbReference type="Google" id="ProtNLM"/>
    </source>
</evidence>
<gene>
    <name evidence="2" type="ORF">Rhopal_003084-T1</name>
</gene>
<dbReference type="Proteomes" id="UP001342314">
    <property type="component" value="Unassembled WGS sequence"/>
</dbReference>
<evidence type="ECO:0000256" key="1">
    <source>
        <dbReference type="SAM" id="MobiDB-lite"/>
    </source>
</evidence>
<comment type="caution">
    <text evidence="2">The sequence shown here is derived from an EMBL/GenBank/DDBJ whole genome shotgun (WGS) entry which is preliminary data.</text>
</comment>
<feature type="compositionally biased region" description="Low complexity" evidence="1">
    <location>
        <begin position="376"/>
        <end position="390"/>
    </location>
</feature>
<feature type="compositionally biased region" description="Pro residues" evidence="1">
    <location>
        <begin position="40"/>
        <end position="49"/>
    </location>
</feature>
<organism evidence="2 3">
    <name type="scientific">Rhodotorula paludigena</name>
    <dbReference type="NCBI Taxonomy" id="86838"/>
    <lineage>
        <taxon>Eukaryota</taxon>
        <taxon>Fungi</taxon>
        <taxon>Dikarya</taxon>
        <taxon>Basidiomycota</taxon>
        <taxon>Pucciniomycotina</taxon>
        <taxon>Microbotryomycetes</taxon>
        <taxon>Sporidiobolales</taxon>
        <taxon>Sporidiobolaceae</taxon>
        <taxon>Rhodotorula</taxon>
    </lineage>
</organism>
<dbReference type="EMBL" id="BQKY01000006">
    <property type="protein sequence ID" value="GJN90086.1"/>
    <property type="molecule type" value="Genomic_DNA"/>
</dbReference>
<feature type="compositionally biased region" description="Low complexity" evidence="1">
    <location>
        <begin position="427"/>
        <end position="437"/>
    </location>
</feature>